<proteinExistence type="predicted"/>
<keyword evidence="1" id="KW-0472">Membrane</keyword>
<protein>
    <recommendedName>
        <fullName evidence="4">DUF3108 domain-containing protein</fullName>
    </recommendedName>
</protein>
<keyword evidence="1" id="KW-0812">Transmembrane</keyword>
<dbReference type="Pfam" id="PF11306">
    <property type="entry name" value="DUF3108"/>
    <property type="match status" value="1"/>
</dbReference>
<dbReference type="STRING" id="1499966.U14_01277"/>
<sequence length="281" mass="31417">MSRFNIFRLRCQPALSGLTAAIRMACFFGAALAVVSGLATLIIVPAASITPDMSPPFTPGERLVFSLNWQGISAGKAELITMPITTLSGEPAYHFVLTARTNGFIDNFYKVRNRFEAFADMTLTRSLLFKRNQREGDFRRDVDVHFDWKRGEAQYTTKTKKRAPIPLEDGTFDPLSVLFYVRTLSFAEGAEVKRYVTDGKKSVEGVMRIVKREKITVPAGTYDTYLVKPDTKDIGGVFKKSKDATISLWLTADYRRLPVKIKSKVAVGSFYGELEKAEGVQ</sequence>
<name>A0A0S6VVE0_9BACT</name>
<organism evidence="2">
    <name type="scientific">Candidatus Moduliflexus flocculans</name>
    <dbReference type="NCBI Taxonomy" id="1499966"/>
    <lineage>
        <taxon>Bacteria</taxon>
        <taxon>Candidatus Moduliflexota</taxon>
        <taxon>Candidatus Moduliflexia</taxon>
        <taxon>Candidatus Moduliflexales</taxon>
        <taxon>Candidatus Moduliflexaceae</taxon>
    </lineage>
</organism>
<keyword evidence="1" id="KW-1133">Transmembrane helix</keyword>
<evidence type="ECO:0000313" key="2">
    <source>
        <dbReference type="EMBL" id="GAK50052.1"/>
    </source>
</evidence>
<reference evidence="2" key="1">
    <citation type="journal article" date="2015" name="PeerJ">
        <title>First genomic representation of candidate bacterial phylum KSB3 points to enhanced environmental sensing as a trigger of wastewater bulking.</title>
        <authorList>
            <person name="Sekiguchi Y."/>
            <person name="Ohashi A."/>
            <person name="Parks D.H."/>
            <person name="Yamauchi T."/>
            <person name="Tyson G.W."/>
            <person name="Hugenholtz P."/>
        </authorList>
    </citation>
    <scope>NUCLEOTIDE SEQUENCE [LARGE SCALE GENOMIC DNA]</scope>
</reference>
<feature type="transmembrane region" description="Helical" evidence="1">
    <location>
        <begin position="21"/>
        <end position="44"/>
    </location>
</feature>
<dbReference type="AlphaFoldDB" id="A0A0S6VVE0"/>
<dbReference type="HOGENOM" id="CLU_073797_3_1_0"/>
<dbReference type="Proteomes" id="UP000030700">
    <property type="component" value="Unassembled WGS sequence"/>
</dbReference>
<evidence type="ECO:0000256" key="1">
    <source>
        <dbReference type="SAM" id="Phobius"/>
    </source>
</evidence>
<evidence type="ECO:0008006" key="4">
    <source>
        <dbReference type="Google" id="ProtNLM"/>
    </source>
</evidence>
<dbReference type="EMBL" id="DF820455">
    <property type="protein sequence ID" value="GAK50052.1"/>
    <property type="molecule type" value="Genomic_DNA"/>
</dbReference>
<keyword evidence="3" id="KW-1185">Reference proteome</keyword>
<dbReference type="InterPro" id="IPR021457">
    <property type="entry name" value="DUF3108"/>
</dbReference>
<accession>A0A0S6VVE0</accession>
<gene>
    <name evidence="2" type="ORF">U14_01277</name>
</gene>
<evidence type="ECO:0000313" key="3">
    <source>
        <dbReference type="Proteomes" id="UP000030700"/>
    </source>
</evidence>